<evidence type="ECO:0000313" key="6">
    <source>
        <dbReference type="Proteomes" id="UP000002494"/>
    </source>
</evidence>
<dbReference type="Ensembl" id="ENSRNOT00000068598.3">
    <property type="protein sequence ID" value="ENSRNOP00000062768.2"/>
    <property type="gene ID" value="ENSRNOG00000042601.3"/>
</dbReference>
<reference evidence="5" key="2">
    <citation type="submission" date="2025-08" db="UniProtKB">
        <authorList>
            <consortium name="Ensembl"/>
        </authorList>
    </citation>
    <scope>IDENTIFICATION</scope>
    <source>
        <strain evidence="5">Brown Norway</strain>
    </source>
</reference>
<reference evidence="5" key="3">
    <citation type="submission" date="2025-09" db="UniProtKB">
        <authorList>
            <consortium name="Ensembl"/>
        </authorList>
    </citation>
    <scope>IDENTIFICATION</scope>
    <source>
        <strain evidence="5">Brown Norway</strain>
    </source>
</reference>
<dbReference type="RGD" id="2322460">
    <property type="gene designation" value="Zglp1"/>
</dbReference>
<feature type="compositionally biased region" description="Polar residues" evidence="3">
    <location>
        <begin position="163"/>
        <end position="181"/>
    </location>
</feature>
<dbReference type="AlphaFoldDB" id="D3ZEB4"/>
<dbReference type="GeneID" id="100360291"/>
<dbReference type="HOGENOM" id="CLU_088967_0_0_1"/>
<dbReference type="PANTHER" id="PTHR47341">
    <property type="entry name" value="GATA-TYPE ZINC FINGER PROTEIN 1"/>
    <property type="match status" value="1"/>
</dbReference>
<dbReference type="FunCoup" id="D3ZEB4">
    <property type="interactions" value="2"/>
</dbReference>
<organism evidence="5 6">
    <name type="scientific">Rattus norvegicus</name>
    <name type="common">Rat</name>
    <dbReference type="NCBI Taxonomy" id="10116"/>
    <lineage>
        <taxon>Eukaryota</taxon>
        <taxon>Metazoa</taxon>
        <taxon>Chordata</taxon>
        <taxon>Craniata</taxon>
        <taxon>Vertebrata</taxon>
        <taxon>Euteleostomi</taxon>
        <taxon>Mammalia</taxon>
        <taxon>Eutheria</taxon>
        <taxon>Euarchontoglires</taxon>
        <taxon>Glires</taxon>
        <taxon>Rodentia</taxon>
        <taxon>Myomorpha</taxon>
        <taxon>Muroidea</taxon>
        <taxon>Muridae</taxon>
        <taxon>Murinae</taxon>
        <taxon>Rattus</taxon>
    </lineage>
</organism>
<accession>D3ZEB4</accession>
<evidence type="ECO:0000256" key="2">
    <source>
        <dbReference type="PROSITE-ProRule" id="PRU00094"/>
    </source>
</evidence>
<dbReference type="AGR" id="RGD:2322460"/>
<dbReference type="GO" id="GO:0048599">
    <property type="term" value="P:oocyte development"/>
    <property type="evidence" value="ECO:0000266"/>
    <property type="project" value="RGD"/>
</dbReference>
<reference evidence="5" key="1">
    <citation type="submission" date="2024-01" db="EMBL/GenBank/DDBJ databases">
        <title>GRCr8: a new rat reference genome assembly contstructed from accurate long reads and long range scaffolding.</title>
        <authorList>
            <person name="Doris P.A."/>
            <person name="Kalbfleisch T."/>
            <person name="Li K."/>
            <person name="Howe K."/>
            <person name="Wood J."/>
        </authorList>
    </citation>
    <scope>NUCLEOTIDE SEQUENCE [LARGE SCALE GENOMIC DNA]</scope>
    <source>
        <strain evidence="5">Brown Norway</strain>
    </source>
</reference>
<dbReference type="UCSC" id="RGD:2322460">
    <property type="organism name" value="rat"/>
</dbReference>
<dbReference type="SMR" id="D3ZEB4"/>
<keyword evidence="6" id="KW-1185">Reference proteome</keyword>
<dbReference type="CDD" id="cd00202">
    <property type="entry name" value="ZnF_GATA"/>
    <property type="match status" value="1"/>
</dbReference>
<dbReference type="InterPro" id="IPR053116">
    <property type="entry name" value="GATA-type_Znf_Regulator"/>
</dbReference>
<keyword evidence="2" id="KW-0479">Metal-binding</keyword>
<sequence length="326" mass="35234">MAKSAPRCKQRPHVTCAARLRPGGAHRHHPRLSLILGFIPGGGGLRGAGQRDSTAGPTVGMEAAQARDLTRPQELLAPPCLDTESLRKSRPPALEPGALRCLTPNGRSLWPACQDSVSTALPFLQEKEKGLPGSPSPATQVLGSCWELMVIGMSDHLSMARNPKSTQCPNLETSSATSPASLQRRPRKQLNPRMGIEKVDPRFKGVTLEFQIQPDSSLQIVPTYSLPGRSCSQKLPTSPSKALASPGSTEALGPRRCASCRTQRTPLWRDAEDGTPLCNACGIRYKKYGTRCSSCWLVPRKSIQPRRLCGRCGVSQDPHLGPTQEL</sequence>
<dbReference type="InterPro" id="IPR000679">
    <property type="entry name" value="Znf_GATA"/>
</dbReference>
<dbReference type="GO" id="GO:0006357">
    <property type="term" value="P:regulation of transcription by RNA polymerase II"/>
    <property type="evidence" value="ECO:0000318"/>
    <property type="project" value="GO_Central"/>
</dbReference>
<dbReference type="SMART" id="SM00401">
    <property type="entry name" value="ZnF_GATA"/>
    <property type="match status" value="1"/>
</dbReference>
<dbReference type="SUPFAM" id="SSF57716">
    <property type="entry name" value="Glucocorticoid receptor-like (DNA-binding domain)"/>
    <property type="match status" value="1"/>
</dbReference>
<evidence type="ECO:0000313" key="5">
    <source>
        <dbReference type="Ensembl" id="ENSRNOP00000062768.2"/>
    </source>
</evidence>
<keyword evidence="1" id="KW-0539">Nucleus</keyword>
<evidence type="ECO:0000256" key="1">
    <source>
        <dbReference type="ARBA" id="ARBA00023242"/>
    </source>
</evidence>
<dbReference type="STRING" id="10116.ENSRNOP00000062768"/>
<keyword evidence="2" id="KW-0862">Zinc</keyword>
<dbReference type="GO" id="GO:0045944">
    <property type="term" value="P:positive regulation of transcription by RNA polymerase II"/>
    <property type="evidence" value="ECO:0000266"/>
    <property type="project" value="RGD"/>
</dbReference>
<proteinExistence type="predicted"/>
<dbReference type="GeneTree" id="ENSGT00470000042444"/>
<dbReference type="PRINTS" id="PR00619">
    <property type="entry name" value="GATAZNFINGER"/>
</dbReference>
<dbReference type="eggNOG" id="KOG1601">
    <property type="taxonomic scope" value="Eukaryota"/>
</dbReference>
<dbReference type="Bgee" id="ENSRNOG00000042601">
    <property type="expression patterns" value="Expressed in ovary and 9 other cell types or tissues"/>
</dbReference>
<dbReference type="GO" id="GO:0000981">
    <property type="term" value="F:DNA-binding transcription factor activity, RNA polymerase II-specific"/>
    <property type="evidence" value="ECO:0000266"/>
    <property type="project" value="RGD"/>
</dbReference>
<evidence type="ECO:0000256" key="3">
    <source>
        <dbReference type="SAM" id="MobiDB-lite"/>
    </source>
</evidence>
<evidence type="ECO:0000259" key="4">
    <source>
        <dbReference type="PROSITE" id="PS50114"/>
    </source>
</evidence>
<feature type="domain" description="GATA-type" evidence="4">
    <location>
        <begin position="255"/>
        <end position="306"/>
    </location>
</feature>
<dbReference type="Pfam" id="PF00320">
    <property type="entry name" value="GATA"/>
    <property type="match status" value="1"/>
</dbReference>
<keyword evidence="2" id="KW-0863">Zinc-finger</keyword>
<dbReference type="CTD" id="100125288"/>
<dbReference type="PANTHER" id="PTHR47341:SF1">
    <property type="entry name" value="GATA-TYPE ZINC FINGER PROTEIN 1"/>
    <property type="match status" value="1"/>
</dbReference>
<dbReference type="GO" id="GO:0005634">
    <property type="term" value="C:nucleus"/>
    <property type="evidence" value="ECO:0000266"/>
    <property type="project" value="RGD"/>
</dbReference>
<dbReference type="GO" id="GO:0000122">
    <property type="term" value="P:negative regulation of transcription by RNA polymerase II"/>
    <property type="evidence" value="ECO:0000266"/>
    <property type="project" value="RGD"/>
</dbReference>
<dbReference type="Proteomes" id="UP000002494">
    <property type="component" value="Chromosome 8"/>
</dbReference>
<dbReference type="PhylomeDB" id="D3ZEB4"/>
<feature type="region of interest" description="Disordered" evidence="3">
    <location>
        <begin position="160"/>
        <end position="198"/>
    </location>
</feature>
<dbReference type="GO" id="GO:0043565">
    <property type="term" value="F:sequence-specific DNA binding"/>
    <property type="evidence" value="ECO:0007669"/>
    <property type="project" value="InterPro"/>
</dbReference>
<dbReference type="InterPro" id="IPR013088">
    <property type="entry name" value="Znf_NHR/GATA"/>
</dbReference>
<dbReference type="InParanoid" id="D3ZEB4"/>
<gene>
    <name evidence="5 7" type="primary">Zglp1</name>
</gene>
<evidence type="ECO:0000313" key="7">
    <source>
        <dbReference type="RGD" id="2322460"/>
    </source>
</evidence>
<dbReference type="OrthoDB" id="2162994at2759"/>
<dbReference type="GO" id="GO:0007283">
    <property type="term" value="P:spermatogenesis"/>
    <property type="evidence" value="ECO:0000266"/>
    <property type="project" value="RGD"/>
</dbReference>
<dbReference type="PROSITE" id="PS50114">
    <property type="entry name" value="GATA_ZN_FINGER_2"/>
    <property type="match status" value="1"/>
</dbReference>
<dbReference type="OMA" id="ALGPCWE"/>
<name>D3ZEB4_RAT</name>
<dbReference type="GO" id="GO:0008270">
    <property type="term" value="F:zinc ion binding"/>
    <property type="evidence" value="ECO:0007669"/>
    <property type="project" value="UniProtKB-KW"/>
</dbReference>
<protein>
    <submittedName>
        <fullName evidence="5">Zinc finger, GATA-like protein 1</fullName>
    </submittedName>
</protein>
<dbReference type="Gene3D" id="3.30.50.10">
    <property type="entry name" value="Erythroid Transcription Factor GATA-1, subunit A"/>
    <property type="match status" value="1"/>
</dbReference>
<dbReference type="PaxDb" id="10116-ENSRNOP00000062768"/>
<feature type="region of interest" description="Disordered" evidence="3">
    <location>
        <begin position="46"/>
        <end position="99"/>
    </location>
</feature>